<keyword evidence="1" id="KW-0175">Coiled coil</keyword>
<dbReference type="InterPro" id="IPR036249">
    <property type="entry name" value="Thioredoxin-like_sf"/>
</dbReference>
<dbReference type="PROSITE" id="PS50033">
    <property type="entry name" value="UBX"/>
    <property type="match status" value="1"/>
</dbReference>
<dbReference type="Gene3D" id="1.10.8.10">
    <property type="entry name" value="DNA helicase RuvA subunit, C-terminal domain"/>
    <property type="match status" value="1"/>
</dbReference>
<dbReference type="InterPro" id="IPR009060">
    <property type="entry name" value="UBA-like_sf"/>
</dbReference>
<protein>
    <submittedName>
        <fullName evidence="4">UBX domain-containing protein 10</fullName>
    </submittedName>
</protein>
<dbReference type="GO" id="GO:0005783">
    <property type="term" value="C:endoplasmic reticulum"/>
    <property type="evidence" value="ECO:0007669"/>
    <property type="project" value="TreeGrafter"/>
</dbReference>
<accession>A0AAJ0LW40</accession>
<dbReference type="InterPro" id="IPR029071">
    <property type="entry name" value="Ubiquitin-like_domsf"/>
</dbReference>
<gene>
    <name evidence="4" type="primary">ucp10</name>
    <name evidence="4" type="ORF">LTR09_001708</name>
</gene>
<sequence>MADGAIDLTALTESQQLALQQFTSVTDQDLASAVPLLQKCQWNAQIAITRFFDGDAETIDPAAEAARAPPPPSNSRRTETLLDTIPARTRPRHNNASDTTDLAPRVVPVPESQRIRPLPFPLSLIFLPFNLTYTLLQRTFSFFGYLFPFLPRLLARFRQPSRDTGRRPLNPRDTAARFMREFEEEHNVPHTTLPFHDNGYADAFDRAKRDLRYLLVVLLSPEHDDNAPFVRETLLSDDFTTLLNTSQNSPEGSIILWAGTVQDSEAYQVASAFNVTRFPFVALIAHTPSVSATAMSRLTYISGPITAQELVAQLQKAMQEHGSQITALRAQRREQEATRNLRQEQESAYERSLAQDREKARRKKGDAEEKEKSEREERERGERKADAARRLAQWRRWRAHRITPEPAAEEKEAVRVSLRMMGGERVIRRFKPDTPLEELYAFVECYDVLNDEAEANGEKTPSEPEVYEHEFKFRLVAPMPREVFELEKGGTIRERIGRSGNLIVEKIVGEDDSDDEDDDDDEE</sequence>
<evidence type="ECO:0000313" key="4">
    <source>
        <dbReference type="EMBL" id="KAK3057524.1"/>
    </source>
</evidence>
<dbReference type="CDD" id="cd14273">
    <property type="entry name" value="UBA_TAP-C_like"/>
    <property type="match status" value="1"/>
</dbReference>
<dbReference type="PANTHER" id="PTHR23322">
    <property type="entry name" value="FAS-ASSOCIATED PROTEIN"/>
    <property type="match status" value="1"/>
</dbReference>
<proteinExistence type="predicted"/>
<evidence type="ECO:0000259" key="3">
    <source>
        <dbReference type="PROSITE" id="PS50033"/>
    </source>
</evidence>
<dbReference type="GO" id="GO:0043130">
    <property type="term" value="F:ubiquitin binding"/>
    <property type="evidence" value="ECO:0007669"/>
    <property type="project" value="TreeGrafter"/>
</dbReference>
<dbReference type="Pfam" id="PF14555">
    <property type="entry name" value="UBA_4"/>
    <property type="match status" value="1"/>
</dbReference>
<dbReference type="InterPro" id="IPR006577">
    <property type="entry name" value="UAS"/>
</dbReference>
<dbReference type="SUPFAM" id="SSF52833">
    <property type="entry name" value="Thioredoxin-like"/>
    <property type="match status" value="1"/>
</dbReference>
<feature type="region of interest" description="Disordered" evidence="2">
    <location>
        <begin position="333"/>
        <end position="385"/>
    </location>
</feature>
<dbReference type="InterPro" id="IPR001012">
    <property type="entry name" value="UBX_dom"/>
</dbReference>
<evidence type="ECO:0000313" key="5">
    <source>
        <dbReference type="Proteomes" id="UP001271007"/>
    </source>
</evidence>
<dbReference type="Gene3D" id="3.10.20.90">
    <property type="entry name" value="Phosphatidylinositol 3-kinase Catalytic Subunit, Chain A, domain 1"/>
    <property type="match status" value="1"/>
</dbReference>
<organism evidence="4 5">
    <name type="scientific">Extremus antarcticus</name>
    <dbReference type="NCBI Taxonomy" id="702011"/>
    <lineage>
        <taxon>Eukaryota</taxon>
        <taxon>Fungi</taxon>
        <taxon>Dikarya</taxon>
        <taxon>Ascomycota</taxon>
        <taxon>Pezizomycotina</taxon>
        <taxon>Dothideomycetes</taxon>
        <taxon>Dothideomycetidae</taxon>
        <taxon>Mycosphaerellales</taxon>
        <taxon>Extremaceae</taxon>
        <taxon>Extremus</taxon>
    </lineage>
</organism>
<comment type="caution">
    <text evidence="4">The sequence shown here is derived from an EMBL/GenBank/DDBJ whole genome shotgun (WGS) entry which is preliminary data.</text>
</comment>
<dbReference type="CDD" id="cd01767">
    <property type="entry name" value="UBX"/>
    <property type="match status" value="1"/>
</dbReference>
<dbReference type="SMART" id="SM00594">
    <property type="entry name" value="UAS"/>
    <property type="match status" value="1"/>
</dbReference>
<evidence type="ECO:0000256" key="2">
    <source>
        <dbReference type="SAM" id="MobiDB-lite"/>
    </source>
</evidence>
<reference evidence="4" key="1">
    <citation type="submission" date="2023-04" db="EMBL/GenBank/DDBJ databases">
        <title>Black Yeasts Isolated from many extreme environments.</title>
        <authorList>
            <person name="Coleine C."/>
            <person name="Stajich J.E."/>
            <person name="Selbmann L."/>
        </authorList>
    </citation>
    <scope>NUCLEOTIDE SEQUENCE</scope>
    <source>
        <strain evidence="4">CCFEE 5312</strain>
    </source>
</reference>
<name>A0AAJ0LW40_9PEZI</name>
<dbReference type="InterPro" id="IPR050730">
    <property type="entry name" value="UBX_domain-protein"/>
</dbReference>
<dbReference type="AlphaFoldDB" id="A0AAJ0LW40"/>
<dbReference type="SMART" id="SM00166">
    <property type="entry name" value="UBX"/>
    <property type="match status" value="1"/>
</dbReference>
<feature type="domain" description="UBX" evidence="3">
    <location>
        <begin position="409"/>
        <end position="484"/>
    </location>
</feature>
<dbReference type="Proteomes" id="UP001271007">
    <property type="component" value="Unassembled WGS sequence"/>
</dbReference>
<dbReference type="SUPFAM" id="SSF46934">
    <property type="entry name" value="UBA-like"/>
    <property type="match status" value="1"/>
</dbReference>
<dbReference type="GO" id="GO:0036503">
    <property type="term" value="P:ERAD pathway"/>
    <property type="evidence" value="ECO:0007669"/>
    <property type="project" value="TreeGrafter"/>
</dbReference>
<dbReference type="EMBL" id="JAWDJX010000003">
    <property type="protein sequence ID" value="KAK3057524.1"/>
    <property type="molecule type" value="Genomic_DNA"/>
</dbReference>
<dbReference type="PANTHER" id="PTHR23322:SF1">
    <property type="entry name" value="FAS-ASSOCIATED FACTOR 2"/>
    <property type="match status" value="1"/>
</dbReference>
<dbReference type="Pfam" id="PF00789">
    <property type="entry name" value="UBX"/>
    <property type="match status" value="1"/>
</dbReference>
<keyword evidence="5" id="KW-1185">Reference proteome</keyword>
<evidence type="ECO:0000256" key="1">
    <source>
        <dbReference type="ARBA" id="ARBA00023054"/>
    </source>
</evidence>
<dbReference type="Gene3D" id="3.40.30.10">
    <property type="entry name" value="Glutaredoxin"/>
    <property type="match status" value="1"/>
</dbReference>
<dbReference type="SUPFAM" id="SSF54236">
    <property type="entry name" value="Ubiquitin-like"/>
    <property type="match status" value="1"/>
</dbReference>